<feature type="transmembrane region" description="Helical" evidence="1">
    <location>
        <begin position="333"/>
        <end position="350"/>
    </location>
</feature>
<organism evidence="4 5">
    <name type="scientific">Absicoccus intestinalis</name>
    <dbReference type="NCBI Taxonomy" id="2926319"/>
    <lineage>
        <taxon>Bacteria</taxon>
        <taxon>Bacillati</taxon>
        <taxon>Bacillota</taxon>
        <taxon>Erysipelotrichia</taxon>
        <taxon>Erysipelotrichales</taxon>
        <taxon>Erysipelotrichaceae</taxon>
        <taxon>Absicoccus</taxon>
    </lineage>
</organism>
<keyword evidence="5" id="KW-1185">Reference proteome</keyword>
<feature type="transmembrane region" description="Helical" evidence="1">
    <location>
        <begin position="183"/>
        <end position="200"/>
    </location>
</feature>
<feature type="domain" description="DUF7657" evidence="3">
    <location>
        <begin position="21"/>
        <end position="414"/>
    </location>
</feature>
<dbReference type="Pfam" id="PF24677">
    <property type="entry name" value="DUF7657"/>
    <property type="match status" value="1"/>
</dbReference>
<dbReference type="InterPro" id="IPR056071">
    <property type="entry name" value="DUF7654"/>
</dbReference>
<feature type="transmembrane region" description="Helical" evidence="1">
    <location>
        <begin position="362"/>
        <end position="380"/>
    </location>
</feature>
<feature type="transmembrane region" description="Helical" evidence="1">
    <location>
        <begin position="21"/>
        <end position="41"/>
    </location>
</feature>
<keyword evidence="1" id="KW-0472">Membrane</keyword>
<proteinExistence type="predicted"/>
<protein>
    <recommendedName>
        <fullName evidence="6">Glycosyltransferase RgtA/B/C/D-like domain-containing protein</fullName>
    </recommendedName>
</protein>
<evidence type="ECO:0000259" key="3">
    <source>
        <dbReference type="Pfam" id="PF24677"/>
    </source>
</evidence>
<feature type="transmembrane region" description="Helical" evidence="1">
    <location>
        <begin position="457"/>
        <end position="475"/>
    </location>
</feature>
<feature type="domain" description="DUF7654" evidence="2">
    <location>
        <begin position="505"/>
        <end position="645"/>
    </location>
</feature>
<dbReference type="RefSeq" id="WP_320325788.1">
    <property type="nucleotide sequence ID" value="NZ_JALBUS010000008.1"/>
</dbReference>
<feature type="transmembrane region" description="Helical" evidence="1">
    <location>
        <begin position="232"/>
        <end position="248"/>
    </location>
</feature>
<keyword evidence="1" id="KW-1133">Transmembrane helix</keyword>
<gene>
    <name evidence="4" type="ORF">MOZ64_06550</name>
</gene>
<sequence length="647" mass="75231">MNSIRYRWNDQWMHGFDWIIKYRYPIALVVFIVCVCCHIHGSAIGCYDMILPDQTKQSIVFGVARPIRGDEFNVQTPYYFSQYYNHYKEVSHYMSIAGQDMIIGYNAPVLNLTLIGKPFTWGYLIFGNTIGLSWYWCMKVILFLLMVYELLYVLIKNSHYAVFGSLLIVFSPSMQWWFCPHMYDVFFWATTLFVVGYYFFTSQKNWQKIGFTLLAICVLTGFVLALFPSCQIPTGLLMLALLIVCLYRDRNQWSFEKKDVIRIFCVVGGVVLVLGHFVWNAQDQIKLLYNTVYPGRRISTGGNYQLYDLFSNFRTLFTPYRDPSTSNSPELSTFNHLGPFCMIYFPYLWSKMNQSQDTKDKPVGMTLFVVLCIEIFFMLIGFSETFAKITLFSYINRMKIVYGFTATLFTIWTMYTVYQNRKYLDKKVNAIYLIAFTGMILFVTKAMIDPALMRHTIVYYCIALGFVGLGAFLIFSYQQALITTFLVLISITSMTVNPIVHGTASIYNHAYSQFIQSIVSKDDSYWLVADSAYLQNFTMANGAKVLNAVNFYPDYGKWKKIDPKLKNDAYYNRYIHMNLTLTTDQTKFQLITPDSIQIQLNVNDLKKWHIKYLVTNEDISTLLAQTDIQSKSLYQIIGGENVYQLSY</sequence>
<dbReference type="EMBL" id="JALBUS010000008">
    <property type="protein sequence ID" value="MDX8417500.1"/>
    <property type="molecule type" value="Genomic_DNA"/>
</dbReference>
<feature type="transmembrane region" description="Helical" evidence="1">
    <location>
        <begin position="480"/>
        <end position="500"/>
    </location>
</feature>
<dbReference type="InterPro" id="IPR056074">
    <property type="entry name" value="DUF7657"/>
</dbReference>
<evidence type="ECO:0008006" key="6">
    <source>
        <dbReference type="Google" id="ProtNLM"/>
    </source>
</evidence>
<feature type="transmembrane region" description="Helical" evidence="1">
    <location>
        <begin position="430"/>
        <end position="451"/>
    </location>
</feature>
<feature type="transmembrane region" description="Helical" evidence="1">
    <location>
        <begin position="160"/>
        <end position="177"/>
    </location>
</feature>
<evidence type="ECO:0000259" key="2">
    <source>
        <dbReference type="Pfam" id="PF24672"/>
    </source>
</evidence>
<reference evidence="4 5" key="1">
    <citation type="submission" date="2022-03" db="EMBL/GenBank/DDBJ databases">
        <title>Novel taxa within the pig intestine.</title>
        <authorList>
            <person name="Wylensek D."/>
            <person name="Bishof K."/>
            <person name="Afrizal A."/>
            <person name="Clavel T."/>
        </authorList>
    </citation>
    <scope>NUCLEOTIDE SEQUENCE [LARGE SCALE GENOMIC DNA]</scope>
    <source>
        <strain evidence="4 5">Cla-KB-P134</strain>
    </source>
</reference>
<dbReference type="Pfam" id="PF24672">
    <property type="entry name" value="DUF7654"/>
    <property type="match status" value="1"/>
</dbReference>
<evidence type="ECO:0000256" key="1">
    <source>
        <dbReference type="SAM" id="Phobius"/>
    </source>
</evidence>
<feature type="transmembrane region" description="Helical" evidence="1">
    <location>
        <begin position="400"/>
        <end position="418"/>
    </location>
</feature>
<feature type="transmembrane region" description="Helical" evidence="1">
    <location>
        <begin position="260"/>
        <end position="279"/>
    </location>
</feature>
<feature type="transmembrane region" description="Helical" evidence="1">
    <location>
        <begin position="209"/>
        <end position="226"/>
    </location>
</feature>
<evidence type="ECO:0000313" key="5">
    <source>
        <dbReference type="Proteomes" id="UP001285244"/>
    </source>
</evidence>
<name>A0ABU4WLS9_9FIRM</name>
<keyword evidence="1" id="KW-0812">Transmembrane</keyword>
<dbReference type="Proteomes" id="UP001285244">
    <property type="component" value="Unassembled WGS sequence"/>
</dbReference>
<comment type="caution">
    <text evidence="4">The sequence shown here is derived from an EMBL/GenBank/DDBJ whole genome shotgun (WGS) entry which is preliminary data.</text>
</comment>
<feature type="transmembrane region" description="Helical" evidence="1">
    <location>
        <begin position="121"/>
        <end position="148"/>
    </location>
</feature>
<accession>A0ABU4WLS9</accession>
<evidence type="ECO:0000313" key="4">
    <source>
        <dbReference type="EMBL" id="MDX8417500.1"/>
    </source>
</evidence>